<evidence type="ECO:0000313" key="3">
    <source>
        <dbReference type="Proteomes" id="UP000772618"/>
    </source>
</evidence>
<evidence type="ECO:0000256" key="1">
    <source>
        <dbReference type="SAM" id="SignalP"/>
    </source>
</evidence>
<evidence type="ECO:0000313" key="2">
    <source>
        <dbReference type="EMBL" id="MBT1705324.1"/>
    </source>
</evidence>
<proteinExistence type="predicted"/>
<protein>
    <submittedName>
        <fullName evidence="2">Uncharacterized protein</fullName>
    </submittedName>
</protein>
<keyword evidence="1" id="KW-0732">Signal</keyword>
<dbReference type="RefSeq" id="WP_254155275.1">
    <property type="nucleotide sequence ID" value="NZ_JAHESD010000052.1"/>
</dbReference>
<keyword evidence="3" id="KW-1185">Reference proteome</keyword>
<feature type="chain" id="PRO_5046425813" evidence="1">
    <location>
        <begin position="21"/>
        <end position="53"/>
    </location>
</feature>
<sequence length="53" mass="5798">MKIKVLFFLGIAAVATLSFTYDTETTSERTKVKLEESSITLSPIGGVIAEDKF</sequence>
<accession>A0ABS5VV70</accession>
<reference evidence="2 3" key="1">
    <citation type="submission" date="2021-05" db="EMBL/GenBank/DDBJ databases">
        <title>A Polyphasic approach of four new species of the genus Ohtaekwangia: Ohtaekwangia histidinii sp. nov., Ohtaekwangia cretensis sp. nov., Ohtaekwangia indiensis sp. nov., Ohtaekwangia reichenbachii sp. nov. from diverse environment.</title>
        <authorList>
            <person name="Octaviana S."/>
        </authorList>
    </citation>
    <scope>NUCLEOTIDE SEQUENCE [LARGE SCALE GENOMIC DNA]</scope>
    <source>
        <strain evidence="2 3">PWU20</strain>
    </source>
</reference>
<gene>
    <name evidence="2" type="ORF">KK060_18680</name>
</gene>
<dbReference type="Proteomes" id="UP000772618">
    <property type="component" value="Unassembled WGS sequence"/>
</dbReference>
<organism evidence="2 3">
    <name type="scientific">Chryseosolibacter indicus</name>
    <dbReference type="NCBI Taxonomy" id="2782351"/>
    <lineage>
        <taxon>Bacteria</taxon>
        <taxon>Pseudomonadati</taxon>
        <taxon>Bacteroidota</taxon>
        <taxon>Cytophagia</taxon>
        <taxon>Cytophagales</taxon>
        <taxon>Chryseotaleaceae</taxon>
        <taxon>Chryseosolibacter</taxon>
    </lineage>
</organism>
<name>A0ABS5VV70_9BACT</name>
<comment type="caution">
    <text evidence="2">The sequence shown here is derived from an EMBL/GenBank/DDBJ whole genome shotgun (WGS) entry which is preliminary data.</text>
</comment>
<dbReference type="EMBL" id="JAHESD010000052">
    <property type="protein sequence ID" value="MBT1705324.1"/>
    <property type="molecule type" value="Genomic_DNA"/>
</dbReference>
<feature type="signal peptide" evidence="1">
    <location>
        <begin position="1"/>
        <end position="20"/>
    </location>
</feature>